<dbReference type="Proteomes" id="UP000095281">
    <property type="component" value="Unplaced"/>
</dbReference>
<proteinExistence type="predicted"/>
<dbReference type="AlphaFoldDB" id="A0A1I8BBF7"/>
<evidence type="ECO:0000256" key="1">
    <source>
        <dbReference type="SAM" id="Phobius"/>
    </source>
</evidence>
<evidence type="ECO:0000313" key="3">
    <source>
        <dbReference type="WBParaSite" id="MhA1_Contig1831.frz3.gene7"/>
    </source>
</evidence>
<keyword evidence="1" id="KW-0812">Transmembrane</keyword>
<keyword evidence="1" id="KW-0472">Membrane</keyword>
<organism evidence="2 3">
    <name type="scientific">Meloidogyne hapla</name>
    <name type="common">Root-knot nematode worm</name>
    <dbReference type="NCBI Taxonomy" id="6305"/>
    <lineage>
        <taxon>Eukaryota</taxon>
        <taxon>Metazoa</taxon>
        <taxon>Ecdysozoa</taxon>
        <taxon>Nematoda</taxon>
        <taxon>Chromadorea</taxon>
        <taxon>Rhabditida</taxon>
        <taxon>Tylenchina</taxon>
        <taxon>Tylenchomorpha</taxon>
        <taxon>Tylenchoidea</taxon>
        <taxon>Meloidogynidae</taxon>
        <taxon>Meloidogyninae</taxon>
        <taxon>Meloidogyne</taxon>
    </lineage>
</organism>
<keyword evidence="2" id="KW-1185">Reference proteome</keyword>
<feature type="transmembrane region" description="Helical" evidence="1">
    <location>
        <begin position="109"/>
        <end position="129"/>
    </location>
</feature>
<evidence type="ECO:0000313" key="2">
    <source>
        <dbReference type="Proteomes" id="UP000095281"/>
    </source>
</evidence>
<feature type="transmembrane region" description="Helical" evidence="1">
    <location>
        <begin position="56"/>
        <end position="89"/>
    </location>
</feature>
<feature type="transmembrane region" description="Helical" evidence="1">
    <location>
        <begin position="20"/>
        <end position="44"/>
    </location>
</feature>
<accession>A0A1I8BBF7</accession>
<name>A0A1I8BBF7_MELHA</name>
<keyword evidence="1" id="KW-1133">Transmembrane helix</keyword>
<protein>
    <submittedName>
        <fullName evidence="3">G_PROTEIN_RECEP_F1_2 domain-containing protein</fullName>
    </submittedName>
</protein>
<sequence>MLDCNLILIFSYNNLKLKYYLFVQLSILLIFNTIIFCTFTLPALQYINPQLTGHPLDIILFASTINTALIFIPLTLFVISGLIYTILLILAKFSTALNDETLKKLFRSLFLIVFFNIGSFFIYFVEIAVIKFSFEIISVKLWFLLTYSGIVYIIGSAANAPILFINSSDYKEAYLKEFNLIKTFFKKIFNNSVVPVNDVVPRVNIQQEIQIVPSTL</sequence>
<dbReference type="WBParaSite" id="MhA1_Contig1831.frz3.gene7">
    <property type="protein sequence ID" value="MhA1_Contig1831.frz3.gene7"/>
    <property type="gene ID" value="MhA1_Contig1831.frz3.gene7"/>
</dbReference>
<feature type="transmembrane region" description="Helical" evidence="1">
    <location>
        <begin position="141"/>
        <end position="165"/>
    </location>
</feature>
<reference evidence="3" key="1">
    <citation type="submission" date="2016-11" db="UniProtKB">
        <authorList>
            <consortium name="WormBaseParasite"/>
        </authorList>
    </citation>
    <scope>IDENTIFICATION</scope>
</reference>